<proteinExistence type="predicted"/>
<dbReference type="Gene3D" id="3.30.460.10">
    <property type="entry name" value="Beta Polymerase, domain 2"/>
    <property type="match status" value="1"/>
</dbReference>
<dbReference type="SUPFAM" id="SSF81301">
    <property type="entry name" value="Nucleotidyltransferase"/>
    <property type="match status" value="1"/>
</dbReference>
<sequence length="329" mass="38059">MNETEFIKLWHAEKAMYDAWGQLIVDSISSSLSKCLNVDLKSYLKIPAEHRVKEDGSLIDKAFYRNKAYQDPYNDIEDKVGVRFVVMLQSDAERVCEIIAQVADSQGWDAIQCRNYNEERNKSPMLFTYQSHHFIIRSREPIVLNDITISENTPCEVQVRSLLQHAYAELTHDAIYKKKTIVEPEVTRTVAKTMAFIETADEFFQKVVEKTASKTVAKSEPFLDTVFEKITGMQSVKQNSAIIIYDTFQNLINDNFEEEIIKFIGKHPNLGGVIKEKTIDNKFYQQSVIVFIYWLIRRKKSAVESEWPLDWKIISDMAMDVGVALNRMT</sequence>
<dbReference type="SMART" id="SM00954">
    <property type="entry name" value="RelA_SpoT"/>
    <property type="match status" value="1"/>
</dbReference>
<keyword evidence="3" id="KW-1185">Reference proteome</keyword>
<evidence type="ECO:0000313" key="3">
    <source>
        <dbReference type="Proteomes" id="UP000256817"/>
    </source>
</evidence>
<evidence type="ECO:0000259" key="1">
    <source>
        <dbReference type="SMART" id="SM00954"/>
    </source>
</evidence>
<dbReference type="EMBL" id="QHJW02000006">
    <property type="protein sequence ID" value="RRO11417.1"/>
    <property type="molecule type" value="Genomic_DNA"/>
</dbReference>
<dbReference type="PANTHER" id="PTHR41773:SF1">
    <property type="entry name" value="RELA_SPOT DOMAIN-CONTAINING PROTEIN"/>
    <property type="match status" value="1"/>
</dbReference>
<dbReference type="PANTHER" id="PTHR41773">
    <property type="entry name" value="GTP PYROPHOSPHATASE-RELATED"/>
    <property type="match status" value="1"/>
</dbReference>
<name>A0A426JE23_9GAMM</name>
<dbReference type="InterPro" id="IPR007685">
    <property type="entry name" value="RelA_SpoT"/>
</dbReference>
<dbReference type="RefSeq" id="WP_116237629.1">
    <property type="nucleotide sequence ID" value="NZ_QHJW02000006.1"/>
</dbReference>
<protein>
    <submittedName>
        <fullName evidence="2">(P)ppGpp synthetase</fullName>
    </submittedName>
</protein>
<feature type="domain" description="RelA/SpoT" evidence="1">
    <location>
        <begin position="50"/>
        <end position="182"/>
    </location>
</feature>
<accession>A0A426JE23</accession>
<comment type="caution">
    <text evidence="2">The sequence shown here is derived from an EMBL/GenBank/DDBJ whole genome shotgun (WGS) entry which is preliminary data.</text>
</comment>
<dbReference type="Pfam" id="PF04607">
    <property type="entry name" value="RelA_SpoT"/>
    <property type="match status" value="1"/>
</dbReference>
<reference evidence="2" key="1">
    <citation type="submission" date="2018-11" db="EMBL/GenBank/DDBJ databases">
        <title>Draft genome sequences of proposed Pectobacterium aquaticum sp. nov. isolated in France from fresh water.</title>
        <authorList>
            <person name="Pedron J."/>
            <person name="Barny M.A."/>
        </authorList>
    </citation>
    <scope>NUCLEOTIDE SEQUENCE [LARGE SCALE GENOMIC DNA]</scope>
    <source>
        <strain evidence="2">A35-S23-M15</strain>
    </source>
</reference>
<dbReference type="Proteomes" id="UP000256817">
    <property type="component" value="Unassembled WGS sequence"/>
</dbReference>
<dbReference type="CDD" id="cd05399">
    <property type="entry name" value="NT_Rel-Spo_like"/>
    <property type="match status" value="1"/>
</dbReference>
<dbReference type="InterPro" id="IPR043519">
    <property type="entry name" value="NT_sf"/>
</dbReference>
<evidence type="ECO:0000313" key="2">
    <source>
        <dbReference type="EMBL" id="RRO11417.1"/>
    </source>
</evidence>
<gene>
    <name evidence="2" type="ORF">DMB85_003690</name>
</gene>
<organism evidence="2 3">
    <name type="scientific">Pectobacterium aquaticum</name>
    <dbReference type="NCBI Taxonomy" id="2204145"/>
    <lineage>
        <taxon>Bacteria</taxon>
        <taxon>Pseudomonadati</taxon>
        <taxon>Pseudomonadota</taxon>
        <taxon>Gammaproteobacteria</taxon>
        <taxon>Enterobacterales</taxon>
        <taxon>Pectobacteriaceae</taxon>
        <taxon>Pectobacterium</taxon>
    </lineage>
</organism>